<reference evidence="1" key="1">
    <citation type="submission" date="2022-06" db="EMBL/GenBank/DDBJ databases">
        <title>Nostosin G and Spiroidesin B from the Cyanobacterium Dolichospermum sp. NIES-1697.</title>
        <authorList>
            <person name="Phan C.-S."/>
            <person name="Mehjabin J.J."/>
            <person name="Anas A.R.J."/>
            <person name="Hayasaka M."/>
            <person name="Onoki R."/>
            <person name="Wang J."/>
            <person name="Umezawa T."/>
            <person name="Washio K."/>
            <person name="Morikawa M."/>
            <person name="Okino T."/>
        </authorList>
    </citation>
    <scope>NUCLEOTIDE SEQUENCE</scope>
    <source>
        <strain evidence="1">NIES-1697</strain>
    </source>
</reference>
<keyword evidence="2" id="KW-1185">Reference proteome</keyword>
<organism evidence="1 2">
    <name type="scientific">Dolichospermum heterosporum TAC447</name>
    <dbReference type="NCBI Taxonomy" id="747523"/>
    <lineage>
        <taxon>Bacteria</taxon>
        <taxon>Bacillati</taxon>
        <taxon>Cyanobacteriota</taxon>
        <taxon>Cyanophyceae</taxon>
        <taxon>Nostocales</taxon>
        <taxon>Aphanizomenonaceae</taxon>
        <taxon>Dolichospermum</taxon>
        <taxon>Dolichospermum heterosporum</taxon>
    </lineage>
</organism>
<accession>A0ABY5LYF9</accession>
<sequence>MIGLRKKISEELIKLEELVNRVNRLLLLIQQNDDPKSGFLLSESGFPGLDDFQDFYLKVNQ</sequence>
<name>A0ABY5LYF9_9CYAN</name>
<protein>
    <submittedName>
        <fullName evidence="1">Uncharacterized protein</fullName>
    </submittedName>
</protein>
<proteinExistence type="predicted"/>
<dbReference type="RefSeq" id="WP_027404941.1">
    <property type="nucleotide sequence ID" value="NZ_CP099464.1"/>
</dbReference>
<dbReference type="EMBL" id="CP099464">
    <property type="protein sequence ID" value="UUO16024.1"/>
    <property type="molecule type" value="Genomic_DNA"/>
</dbReference>
<dbReference type="Proteomes" id="UP001057561">
    <property type="component" value="Chromosome"/>
</dbReference>
<evidence type="ECO:0000313" key="2">
    <source>
        <dbReference type="Proteomes" id="UP001057561"/>
    </source>
</evidence>
<evidence type="ECO:0000313" key="1">
    <source>
        <dbReference type="EMBL" id="UUO16024.1"/>
    </source>
</evidence>
<gene>
    <name evidence="1" type="ORF">NG743_02915</name>
</gene>